<dbReference type="InterPro" id="IPR023296">
    <property type="entry name" value="Glyco_hydro_beta-prop_sf"/>
</dbReference>
<dbReference type="GO" id="GO:0016020">
    <property type="term" value="C:membrane"/>
    <property type="evidence" value="ECO:0007669"/>
    <property type="project" value="UniProtKB-SubCell"/>
</dbReference>
<evidence type="ECO:0000256" key="1">
    <source>
        <dbReference type="ARBA" id="ARBA00001936"/>
    </source>
</evidence>
<evidence type="ECO:0000256" key="11">
    <source>
        <dbReference type="ARBA" id="ARBA00023157"/>
    </source>
</evidence>
<evidence type="ECO:0000259" key="16">
    <source>
        <dbReference type="Pfam" id="PF24793"/>
    </source>
</evidence>
<dbReference type="InterPro" id="IPR056442">
    <property type="entry name" value="GINT1_N"/>
</dbReference>
<evidence type="ECO:0000313" key="18">
    <source>
        <dbReference type="Proteomes" id="UP000822688"/>
    </source>
</evidence>
<evidence type="ECO:0000256" key="6">
    <source>
        <dbReference type="ARBA" id="ARBA00022679"/>
    </source>
</evidence>
<evidence type="ECO:0000256" key="14">
    <source>
        <dbReference type="SAM" id="Phobius"/>
    </source>
</evidence>
<keyword evidence="11" id="KW-1015">Disulfide bond</keyword>
<evidence type="ECO:0000256" key="5">
    <source>
        <dbReference type="ARBA" id="ARBA00008700"/>
    </source>
</evidence>
<dbReference type="GO" id="GO:0046872">
    <property type="term" value="F:metal ion binding"/>
    <property type="evidence" value="ECO:0007669"/>
    <property type="project" value="UniProtKB-KW"/>
</dbReference>
<evidence type="ECO:0000256" key="13">
    <source>
        <dbReference type="ARBA" id="ARBA00069035"/>
    </source>
</evidence>
<dbReference type="FunFam" id="2.115.10.20:FF:000004">
    <property type="entry name" value="Glucosamine inositolphosphorylceramide transferase 1"/>
    <property type="match status" value="1"/>
</dbReference>
<dbReference type="Gene3D" id="3.90.550.10">
    <property type="entry name" value="Spore Coat Polysaccharide Biosynthesis Protein SpsA, Chain A"/>
    <property type="match status" value="1"/>
</dbReference>
<evidence type="ECO:0000256" key="9">
    <source>
        <dbReference type="ARBA" id="ARBA00022989"/>
    </source>
</evidence>
<evidence type="ECO:0000256" key="3">
    <source>
        <dbReference type="ARBA" id="ARBA00004991"/>
    </source>
</evidence>
<evidence type="ECO:0000256" key="7">
    <source>
        <dbReference type="ARBA" id="ARBA00022692"/>
    </source>
</evidence>
<comment type="pathway">
    <text evidence="3">Sphingolipid metabolism.</text>
</comment>
<dbReference type="GO" id="GO:0016757">
    <property type="term" value="F:glycosyltransferase activity"/>
    <property type="evidence" value="ECO:0007669"/>
    <property type="project" value="InterPro"/>
</dbReference>
<keyword evidence="8" id="KW-0479">Metal-binding</keyword>
<dbReference type="Proteomes" id="UP000822688">
    <property type="component" value="Chromosome V"/>
</dbReference>
<keyword evidence="12" id="KW-0464">Manganese</keyword>
<dbReference type="SUPFAM" id="SSF53448">
    <property type="entry name" value="Nucleotide-diphospho-sugar transferases"/>
    <property type="match status" value="1"/>
</dbReference>
<evidence type="ECO:0000256" key="12">
    <source>
        <dbReference type="ARBA" id="ARBA00023211"/>
    </source>
</evidence>
<dbReference type="Pfam" id="PF24793">
    <property type="entry name" value="GINT1_N"/>
    <property type="match status" value="1"/>
</dbReference>
<dbReference type="PANTHER" id="PTHR48261">
    <property type="entry name" value="ACETYLGLUCOSAMINYLTRANSFERASE"/>
    <property type="match status" value="1"/>
</dbReference>
<keyword evidence="9 14" id="KW-1133">Transmembrane helix</keyword>
<dbReference type="InterPro" id="IPR015338">
    <property type="entry name" value="GT64_dom"/>
</dbReference>
<keyword evidence="10 14" id="KW-0472">Membrane</keyword>
<feature type="domain" description="Glycosyl transferase 64" evidence="15">
    <location>
        <begin position="422"/>
        <end position="659"/>
    </location>
</feature>
<evidence type="ECO:0000256" key="10">
    <source>
        <dbReference type="ARBA" id="ARBA00023136"/>
    </source>
</evidence>
<organism evidence="17 18">
    <name type="scientific">Ceratodon purpureus</name>
    <name type="common">Fire moss</name>
    <name type="synonym">Dicranum purpureum</name>
    <dbReference type="NCBI Taxonomy" id="3225"/>
    <lineage>
        <taxon>Eukaryota</taxon>
        <taxon>Viridiplantae</taxon>
        <taxon>Streptophyta</taxon>
        <taxon>Embryophyta</taxon>
        <taxon>Bryophyta</taxon>
        <taxon>Bryophytina</taxon>
        <taxon>Bryopsida</taxon>
        <taxon>Dicranidae</taxon>
        <taxon>Pseudoditrichales</taxon>
        <taxon>Ditrichaceae</taxon>
        <taxon>Ceratodon</taxon>
    </lineage>
</organism>
<feature type="transmembrane region" description="Helical" evidence="14">
    <location>
        <begin position="380"/>
        <end position="406"/>
    </location>
</feature>
<dbReference type="SUPFAM" id="SSF75005">
    <property type="entry name" value="Arabinanase/levansucrase/invertase"/>
    <property type="match status" value="1"/>
</dbReference>
<feature type="domain" description="Glucosamine inositolphosphorylceramide transferase 1 N-terminal" evidence="16">
    <location>
        <begin position="14"/>
        <end position="290"/>
    </location>
</feature>
<dbReference type="InterPro" id="IPR029044">
    <property type="entry name" value="Nucleotide-diphossugar_trans"/>
</dbReference>
<dbReference type="FunFam" id="3.90.550.10:FF:000095">
    <property type="entry name" value="Glycosyltransferase family protein 64 protein C5"/>
    <property type="match status" value="1"/>
</dbReference>
<reference evidence="17" key="1">
    <citation type="submission" date="2020-06" db="EMBL/GenBank/DDBJ databases">
        <title>WGS assembly of Ceratodon purpureus strain R40.</title>
        <authorList>
            <person name="Carey S.B."/>
            <person name="Jenkins J."/>
            <person name="Shu S."/>
            <person name="Lovell J.T."/>
            <person name="Sreedasyam A."/>
            <person name="Maumus F."/>
            <person name="Tiley G.P."/>
            <person name="Fernandez-Pozo N."/>
            <person name="Barry K."/>
            <person name="Chen C."/>
            <person name="Wang M."/>
            <person name="Lipzen A."/>
            <person name="Daum C."/>
            <person name="Saski C.A."/>
            <person name="Payton A.C."/>
            <person name="Mcbreen J.C."/>
            <person name="Conrad R.E."/>
            <person name="Kollar L.M."/>
            <person name="Olsson S."/>
            <person name="Huttunen S."/>
            <person name="Landis J.B."/>
            <person name="Wickett N.J."/>
            <person name="Johnson M.G."/>
            <person name="Rensing S.A."/>
            <person name="Grimwood J."/>
            <person name="Schmutz J."/>
            <person name="Mcdaniel S.F."/>
        </authorList>
    </citation>
    <scope>NUCLEOTIDE SEQUENCE</scope>
    <source>
        <strain evidence="17">R40</strain>
    </source>
</reference>
<evidence type="ECO:0000256" key="4">
    <source>
        <dbReference type="ARBA" id="ARBA00005189"/>
    </source>
</evidence>
<keyword evidence="7 14" id="KW-0812">Transmembrane</keyword>
<gene>
    <name evidence="17" type="ORF">KC19_VG161200</name>
</gene>
<feature type="transmembrane region" description="Helical" evidence="14">
    <location>
        <begin position="301"/>
        <end position="324"/>
    </location>
</feature>
<comment type="caution">
    <text evidence="17">The sequence shown here is derived from an EMBL/GenBank/DDBJ whole genome shotgun (WGS) entry which is preliminary data.</text>
</comment>
<evidence type="ECO:0000313" key="17">
    <source>
        <dbReference type="EMBL" id="KAG0573243.1"/>
    </source>
</evidence>
<evidence type="ECO:0000256" key="8">
    <source>
        <dbReference type="ARBA" id="ARBA00022723"/>
    </source>
</evidence>
<dbReference type="InterPro" id="IPR004263">
    <property type="entry name" value="Exostosin"/>
</dbReference>
<keyword evidence="18" id="KW-1185">Reference proteome</keyword>
<name>A0A8T0HRQ0_CERPU</name>
<sequence>MNHFFCGTFGSLLSNFRNNQTAAWPAANPVFSCASVTDMNYPSNFVADPFLFIQGSKLYLFYETKNSITMQGDIGVAESSDQGVTWTYVGIALDEEWHISYPQVFDYDSEVYMMPESSNHGDLRLYKAVEFPLQWTFHKTLIDQPLVDASMVKYNDEFWLFASNHHHFGSRKNGHLEIWVAPSPFGPWKGHAQNPVKNGPRNIGARNGGVPFSHEGKLYRLGQDCGETYGHRLRVFDVVTLTDENYHEVEVPLNLEQSNKGRNAWNGKRSHHMNAHQLPSGKWIAVVDGDRVPSGDLAMNYALGGGALFILFSLNMMMGILFGYARCYVPHFLIPGKRGETVLPWVVRPQLPTRFHKAASRLSKTSSLLRGVNIPAKSCLGCLFGIASFTVSVCAVCMAVSCFFGGNGAEEPYAVEGQYSQFTMVAMTYEARLWNLQMYVKHYSRCASVREIVVVWNKGTPPDAVRDFDSAVPVRIRVEPQNSLNNRFKPDEMIKTKAVFELDDDIMMTCDDVERGFRAWRENPDRLVGYYPRLIDGAPLKYRNERYARSQSGYNLILTGAAFMDSEFAFAKYWSQDAEKARAVVDRFFNCEDILMNFILANQTTERAVEYVHPSWAIDTSKLSGAAISRDTQGHYDKRTKCLLQFSEIFNGVPLRKWDFLSRQDSWDN</sequence>
<dbReference type="AlphaFoldDB" id="A0A8T0HRQ0"/>
<accession>A0A8T0HRQ0</accession>
<evidence type="ECO:0000259" key="15">
    <source>
        <dbReference type="Pfam" id="PF09258"/>
    </source>
</evidence>
<dbReference type="Gene3D" id="2.115.10.20">
    <property type="entry name" value="Glycosyl hydrolase domain, family 43"/>
    <property type="match status" value="1"/>
</dbReference>
<dbReference type="Pfam" id="PF09258">
    <property type="entry name" value="Glyco_transf_64"/>
    <property type="match status" value="1"/>
</dbReference>
<dbReference type="PANTHER" id="PTHR48261:SF6">
    <property type="entry name" value="GLYCOSYLTRANSFERASE FAMILY PROTEIN"/>
    <property type="match status" value="1"/>
</dbReference>
<comment type="pathway">
    <text evidence="4">Lipid metabolism.</text>
</comment>
<comment type="subcellular location">
    <subcellularLocation>
        <location evidence="2">Membrane</location>
        <topology evidence="2">Multi-pass membrane protein</topology>
    </subcellularLocation>
</comment>
<comment type="similarity">
    <text evidence="5">Belongs to the glycosyltransferase 64 family.</text>
</comment>
<proteinExistence type="inferred from homology"/>
<keyword evidence="6" id="KW-0808">Transferase</keyword>
<protein>
    <recommendedName>
        <fullName evidence="13">Glucosamine inositolphosphorylceramide transferase 1</fullName>
    </recommendedName>
</protein>
<dbReference type="EMBL" id="CM026426">
    <property type="protein sequence ID" value="KAG0573243.1"/>
    <property type="molecule type" value="Genomic_DNA"/>
</dbReference>
<evidence type="ECO:0000256" key="2">
    <source>
        <dbReference type="ARBA" id="ARBA00004141"/>
    </source>
</evidence>
<comment type="cofactor">
    <cofactor evidence="1">
        <name>Mn(2+)</name>
        <dbReference type="ChEBI" id="CHEBI:29035"/>
    </cofactor>
</comment>